<dbReference type="EMBL" id="AVFL01000007">
    <property type="protein sequence ID" value="EWY40624.1"/>
    <property type="molecule type" value="Genomic_DNA"/>
</dbReference>
<evidence type="ECO:0000313" key="2">
    <source>
        <dbReference type="EMBL" id="EWY40624.1"/>
    </source>
</evidence>
<dbReference type="Pfam" id="PF11272">
    <property type="entry name" value="DUF3072"/>
    <property type="match status" value="1"/>
</dbReference>
<dbReference type="PATRIC" id="fig|1385369.3.peg.2517"/>
<sequence length="79" mass="8514">MANATNDSPKSPDAGTPSNTEKDPADWTTGDEPMTGAQASYLKTLSEEAHEEFDSSLNKADASRRIDELQNKTGRGKQT</sequence>
<accession>W9H3M0</accession>
<comment type="caution">
    <text evidence="2">The sequence shown here is derived from an EMBL/GenBank/DDBJ whole genome shotgun (WGS) entry which is preliminary data.</text>
</comment>
<organism evidence="2 3">
    <name type="scientific">Skermanella stibiiresistens SB22</name>
    <dbReference type="NCBI Taxonomy" id="1385369"/>
    <lineage>
        <taxon>Bacteria</taxon>
        <taxon>Pseudomonadati</taxon>
        <taxon>Pseudomonadota</taxon>
        <taxon>Alphaproteobacteria</taxon>
        <taxon>Rhodospirillales</taxon>
        <taxon>Azospirillaceae</taxon>
        <taxon>Skermanella</taxon>
    </lineage>
</organism>
<feature type="region of interest" description="Disordered" evidence="1">
    <location>
        <begin position="1"/>
        <end position="79"/>
    </location>
</feature>
<name>W9H3M0_9PROT</name>
<evidence type="ECO:0008006" key="4">
    <source>
        <dbReference type="Google" id="ProtNLM"/>
    </source>
</evidence>
<evidence type="ECO:0000313" key="3">
    <source>
        <dbReference type="Proteomes" id="UP000019486"/>
    </source>
</evidence>
<reference evidence="2 3" key="1">
    <citation type="submission" date="2013-08" db="EMBL/GenBank/DDBJ databases">
        <title>The genome sequence of Skermanella stibiiresistens.</title>
        <authorList>
            <person name="Zhu W."/>
            <person name="Wang G."/>
        </authorList>
    </citation>
    <scope>NUCLEOTIDE SEQUENCE [LARGE SCALE GENOMIC DNA]</scope>
    <source>
        <strain evidence="2 3">SB22</strain>
    </source>
</reference>
<protein>
    <recommendedName>
        <fullName evidence="4">DUF3072 domain-containing protein</fullName>
    </recommendedName>
</protein>
<keyword evidence="3" id="KW-1185">Reference proteome</keyword>
<gene>
    <name evidence="2" type="ORF">N825_35775</name>
</gene>
<dbReference type="RefSeq" id="WP_037451863.1">
    <property type="nucleotide sequence ID" value="NZ_AVFL01000007.1"/>
</dbReference>
<dbReference type="Proteomes" id="UP000019486">
    <property type="component" value="Unassembled WGS sequence"/>
</dbReference>
<dbReference type="AlphaFoldDB" id="W9H3M0"/>
<dbReference type="OrthoDB" id="9811751at2"/>
<feature type="compositionally biased region" description="Basic and acidic residues" evidence="1">
    <location>
        <begin position="61"/>
        <end position="70"/>
    </location>
</feature>
<proteinExistence type="predicted"/>
<dbReference type="STRING" id="1385369.N825_35775"/>
<dbReference type="InterPro" id="IPR021425">
    <property type="entry name" value="DUF3072"/>
</dbReference>
<evidence type="ECO:0000256" key="1">
    <source>
        <dbReference type="SAM" id="MobiDB-lite"/>
    </source>
</evidence>